<gene>
    <name evidence="6" type="ORF">H744_2c2058</name>
</gene>
<dbReference type="STRING" id="658445.H744_2c2058"/>
<evidence type="ECO:0000256" key="2">
    <source>
        <dbReference type="ARBA" id="ARBA00023015"/>
    </source>
</evidence>
<name>A0A0C5WQV3_9GAMM</name>
<evidence type="ECO:0000256" key="4">
    <source>
        <dbReference type="ARBA" id="ARBA00023163"/>
    </source>
</evidence>
<dbReference type="PANTHER" id="PTHR30126">
    <property type="entry name" value="HTH-TYPE TRANSCRIPTIONAL REGULATOR"/>
    <property type="match status" value="1"/>
</dbReference>
<dbReference type="CDD" id="cd05466">
    <property type="entry name" value="PBP2_LTTR_substrate"/>
    <property type="match status" value="1"/>
</dbReference>
<dbReference type="AlphaFoldDB" id="A0A0C5WQV3"/>
<dbReference type="SUPFAM" id="SSF53850">
    <property type="entry name" value="Periplasmic binding protein-like II"/>
    <property type="match status" value="1"/>
</dbReference>
<dbReference type="PATRIC" id="fig|658445.3.peg.4036"/>
<dbReference type="Gene3D" id="3.40.190.290">
    <property type="match status" value="1"/>
</dbReference>
<dbReference type="InterPro" id="IPR000847">
    <property type="entry name" value="LysR_HTH_N"/>
</dbReference>
<dbReference type="Gene3D" id="1.10.10.10">
    <property type="entry name" value="Winged helix-like DNA-binding domain superfamily/Winged helix DNA-binding domain"/>
    <property type="match status" value="1"/>
</dbReference>
<dbReference type="HOGENOM" id="CLU_039613_35_0_6"/>
<dbReference type="PRINTS" id="PR00039">
    <property type="entry name" value="HTHLYSR"/>
</dbReference>
<dbReference type="KEGG" id="pgb:H744_2c2058"/>
<evidence type="ECO:0000313" key="7">
    <source>
        <dbReference type="Proteomes" id="UP000032303"/>
    </source>
</evidence>
<dbReference type="GO" id="GO:0003700">
    <property type="term" value="F:DNA-binding transcription factor activity"/>
    <property type="evidence" value="ECO:0007669"/>
    <property type="project" value="InterPro"/>
</dbReference>
<dbReference type="EMBL" id="CP005974">
    <property type="protein sequence ID" value="AJR08722.1"/>
    <property type="molecule type" value="Genomic_DNA"/>
</dbReference>
<reference evidence="6 7" key="1">
    <citation type="submission" date="2013-05" db="EMBL/GenBank/DDBJ databases">
        <title>Complete genome sequence of the lipase-producing bacterium Photobacterium gaetbulicola Gung47.</title>
        <authorList>
            <person name="Kim Y.-O."/>
        </authorList>
    </citation>
    <scope>NUCLEOTIDE SEQUENCE [LARGE SCALE GENOMIC DNA]</scope>
    <source>
        <strain evidence="6 7">Gung47</strain>
    </source>
</reference>
<evidence type="ECO:0000313" key="6">
    <source>
        <dbReference type="EMBL" id="AJR08722.1"/>
    </source>
</evidence>
<keyword evidence="7" id="KW-1185">Reference proteome</keyword>
<dbReference type="PROSITE" id="PS50931">
    <property type="entry name" value="HTH_LYSR"/>
    <property type="match status" value="1"/>
</dbReference>
<keyword evidence="3" id="KW-0238">DNA-binding</keyword>
<organism evidence="6 7">
    <name type="scientific">Photobacterium gaetbulicola Gung47</name>
    <dbReference type="NCBI Taxonomy" id="658445"/>
    <lineage>
        <taxon>Bacteria</taxon>
        <taxon>Pseudomonadati</taxon>
        <taxon>Pseudomonadota</taxon>
        <taxon>Gammaproteobacteria</taxon>
        <taxon>Vibrionales</taxon>
        <taxon>Vibrionaceae</taxon>
        <taxon>Photobacterium</taxon>
    </lineage>
</organism>
<sequence>MYNLDQLQMFVTAAKLGSFSACARQLGKVQSAVSQGIANLEIDLNVELFDRSTRKPTLTEQGRHLLRYAEATLQQSFELQSAAKALSDFQETEVTILIDDNLLIDKLGTIADEFSQRFPSTTLTTMLASSTDIPNLLLNGKGDLGVMLTDMVYFKELDVRYIGSIQFVPVACPDHALSKHDSVTPADLIPYRQLIVRGESGKSMAYMPPISSNQWWTNDHHVLIKYVEKGLGWTYLPSHEARQRAVLGKMKILPVTFDHKEWLAPVECVSPKGKAVGPAVKWLNTAMNGLLEDITQTKTRA</sequence>
<feature type="domain" description="HTH lysR-type" evidence="5">
    <location>
        <begin position="1"/>
        <end position="59"/>
    </location>
</feature>
<comment type="similarity">
    <text evidence="1">Belongs to the LysR transcriptional regulatory family.</text>
</comment>
<dbReference type="InterPro" id="IPR005119">
    <property type="entry name" value="LysR_subst-bd"/>
</dbReference>
<evidence type="ECO:0000259" key="5">
    <source>
        <dbReference type="PROSITE" id="PS50931"/>
    </source>
</evidence>
<dbReference type="Proteomes" id="UP000032303">
    <property type="component" value="Chromosome 2"/>
</dbReference>
<dbReference type="PANTHER" id="PTHR30126:SF91">
    <property type="entry name" value="LYSR FAMILY TRANSCRIPTIONAL REGULATOR"/>
    <property type="match status" value="1"/>
</dbReference>
<keyword evidence="4" id="KW-0804">Transcription</keyword>
<accession>A0A0C5WQV3</accession>
<protein>
    <submittedName>
        <fullName evidence="6">Transcriptional regulator, putative</fullName>
    </submittedName>
</protein>
<dbReference type="SUPFAM" id="SSF46785">
    <property type="entry name" value="Winged helix' DNA-binding domain"/>
    <property type="match status" value="1"/>
</dbReference>
<proteinExistence type="inferred from homology"/>
<dbReference type="InterPro" id="IPR036390">
    <property type="entry name" value="WH_DNA-bd_sf"/>
</dbReference>
<keyword evidence="2" id="KW-0805">Transcription regulation</keyword>
<dbReference type="Pfam" id="PF00126">
    <property type="entry name" value="HTH_1"/>
    <property type="match status" value="1"/>
</dbReference>
<dbReference type="Pfam" id="PF03466">
    <property type="entry name" value="LysR_substrate"/>
    <property type="match status" value="1"/>
</dbReference>
<dbReference type="InterPro" id="IPR036388">
    <property type="entry name" value="WH-like_DNA-bd_sf"/>
</dbReference>
<dbReference type="GO" id="GO:0000976">
    <property type="term" value="F:transcription cis-regulatory region binding"/>
    <property type="evidence" value="ECO:0007669"/>
    <property type="project" value="TreeGrafter"/>
</dbReference>
<dbReference type="OrthoDB" id="196624at2"/>
<evidence type="ECO:0000256" key="1">
    <source>
        <dbReference type="ARBA" id="ARBA00009437"/>
    </source>
</evidence>
<dbReference type="FunFam" id="1.10.10.10:FF:000001">
    <property type="entry name" value="LysR family transcriptional regulator"/>
    <property type="match status" value="1"/>
</dbReference>
<evidence type="ECO:0000256" key="3">
    <source>
        <dbReference type="ARBA" id="ARBA00023125"/>
    </source>
</evidence>